<dbReference type="Gene3D" id="3.40.50.720">
    <property type="entry name" value="NAD(P)-binding Rossmann-like Domain"/>
    <property type="match status" value="1"/>
</dbReference>
<dbReference type="InterPro" id="IPR001509">
    <property type="entry name" value="Epimerase_deHydtase"/>
</dbReference>
<dbReference type="OMA" id="SRFYMLE"/>
<dbReference type="GO" id="GO:0004029">
    <property type="term" value="F:aldehyde dehydrogenase (NAD+) activity"/>
    <property type="evidence" value="ECO:0007669"/>
    <property type="project" value="TreeGrafter"/>
</dbReference>
<evidence type="ECO:0000313" key="2">
    <source>
        <dbReference type="EMBL" id="EIW83617.1"/>
    </source>
</evidence>
<keyword evidence="3" id="KW-1185">Reference proteome</keyword>
<dbReference type="RefSeq" id="XP_007765245.1">
    <property type="nucleotide sequence ID" value="XM_007767055.1"/>
</dbReference>
<dbReference type="GO" id="GO:0005737">
    <property type="term" value="C:cytoplasm"/>
    <property type="evidence" value="ECO:0007669"/>
    <property type="project" value="TreeGrafter"/>
</dbReference>
<dbReference type="OrthoDB" id="2130169at2759"/>
<proteinExistence type="predicted"/>
<feature type="domain" description="NAD-dependent epimerase/dehydratase" evidence="1">
    <location>
        <begin position="9"/>
        <end position="241"/>
    </location>
</feature>
<sequence>MAKPTIFWLGATGYVGSEALLILNDYLPRPHSHHIVALVRNVTPHRESALTRLYSDIEIVEGTADDVETIQKTSERADVVINTCDSLHPPSVKAILAGLTTRAEVNAGAPAPIYVHVSGVSIISDRCNGDFVEEPTEWTDNNLDVHAKCVGAYVKSGKRLSHIAEASMRSEHPICTFVLNPALIYGIGAGIQFTTFWVRDWIERSKAAGYSGTFGEGANALSHIHVHDVVTALLIVLRAALDGKVQGGKDSNYFVGVSGTEQRAWAKVIGDCLYNKGLIKEAGCRPWPEAVTGPKDSLWWWAYAGNQIVRPDRLYALGWEPTETKKQGPIDSLPEAMEIALQMK</sequence>
<protein>
    <submittedName>
        <fullName evidence="2">NAD(P)-binding protein</fullName>
    </submittedName>
</protein>
<dbReference type="EMBL" id="JH711575">
    <property type="protein sequence ID" value="EIW83617.1"/>
    <property type="molecule type" value="Genomic_DNA"/>
</dbReference>
<dbReference type="InterPro" id="IPR036291">
    <property type="entry name" value="NAD(P)-bd_dom_sf"/>
</dbReference>
<comment type="caution">
    <text evidence="2">The sequence shown here is derived from an EMBL/GenBank/DDBJ whole genome shotgun (WGS) entry which is preliminary data.</text>
</comment>
<name>A0A5M3MX87_CONPW</name>
<evidence type="ECO:0000313" key="3">
    <source>
        <dbReference type="Proteomes" id="UP000053558"/>
    </source>
</evidence>
<dbReference type="PANTHER" id="PTHR48079">
    <property type="entry name" value="PROTEIN YEEZ"/>
    <property type="match status" value="1"/>
</dbReference>
<dbReference type="GeneID" id="19207340"/>
<dbReference type="Proteomes" id="UP000053558">
    <property type="component" value="Unassembled WGS sequence"/>
</dbReference>
<organism evidence="2 3">
    <name type="scientific">Coniophora puteana (strain RWD-64-598)</name>
    <name type="common">Brown rot fungus</name>
    <dbReference type="NCBI Taxonomy" id="741705"/>
    <lineage>
        <taxon>Eukaryota</taxon>
        <taxon>Fungi</taxon>
        <taxon>Dikarya</taxon>
        <taxon>Basidiomycota</taxon>
        <taxon>Agaricomycotina</taxon>
        <taxon>Agaricomycetes</taxon>
        <taxon>Agaricomycetidae</taxon>
        <taxon>Boletales</taxon>
        <taxon>Coniophorineae</taxon>
        <taxon>Coniophoraceae</taxon>
        <taxon>Coniophora</taxon>
    </lineage>
</organism>
<dbReference type="PANTHER" id="PTHR48079:SF6">
    <property type="entry name" value="NAD(P)-BINDING DOMAIN-CONTAINING PROTEIN-RELATED"/>
    <property type="match status" value="1"/>
</dbReference>
<reference evidence="3" key="1">
    <citation type="journal article" date="2012" name="Science">
        <title>The Paleozoic origin of enzymatic lignin decomposition reconstructed from 31 fungal genomes.</title>
        <authorList>
            <person name="Floudas D."/>
            <person name="Binder M."/>
            <person name="Riley R."/>
            <person name="Barry K."/>
            <person name="Blanchette R.A."/>
            <person name="Henrissat B."/>
            <person name="Martinez A.T."/>
            <person name="Otillar R."/>
            <person name="Spatafora J.W."/>
            <person name="Yadav J.S."/>
            <person name="Aerts A."/>
            <person name="Benoit I."/>
            <person name="Boyd A."/>
            <person name="Carlson A."/>
            <person name="Copeland A."/>
            <person name="Coutinho P.M."/>
            <person name="de Vries R.P."/>
            <person name="Ferreira P."/>
            <person name="Findley K."/>
            <person name="Foster B."/>
            <person name="Gaskell J."/>
            <person name="Glotzer D."/>
            <person name="Gorecki P."/>
            <person name="Heitman J."/>
            <person name="Hesse C."/>
            <person name="Hori C."/>
            <person name="Igarashi K."/>
            <person name="Jurgens J.A."/>
            <person name="Kallen N."/>
            <person name="Kersten P."/>
            <person name="Kohler A."/>
            <person name="Kuees U."/>
            <person name="Kumar T.K.A."/>
            <person name="Kuo A."/>
            <person name="LaButti K."/>
            <person name="Larrondo L.F."/>
            <person name="Lindquist E."/>
            <person name="Ling A."/>
            <person name="Lombard V."/>
            <person name="Lucas S."/>
            <person name="Lundell T."/>
            <person name="Martin R."/>
            <person name="McLaughlin D.J."/>
            <person name="Morgenstern I."/>
            <person name="Morin E."/>
            <person name="Murat C."/>
            <person name="Nagy L.G."/>
            <person name="Nolan M."/>
            <person name="Ohm R.A."/>
            <person name="Patyshakuliyeva A."/>
            <person name="Rokas A."/>
            <person name="Ruiz-Duenas F.J."/>
            <person name="Sabat G."/>
            <person name="Salamov A."/>
            <person name="Samejima M."/>
            <person name="Schmutz J."/>
            <person name="Slot J.C."/>
            <person name="St John F."/>
            <person name="Stenlid J."/>
            <person name="Sun H."/>
            <person name="Sun S."/>
            <person name="Syed K."/>
            <person name="Tsang A."/>
            <person name="Wiebenga A."/>
            <person name="Young D."/>
            <person name="Pisabarro A."/>
            <person name="Eastwood D.C."/>
            <person name="Martin F."/>
            <person name="Cullen D."/>
            <person name="Grigoriev I.V."/>
            <person name="Hibbett D.S."/>
        </authorList>
    </citation>
    <scope>NUCLEOTIDE SEQUENCE [LARGE SCALE GENOMIC DNA]</scope>
    <source>
        <strain evidence="3">RWD-64-598 SS2</strain>
    </source>
</reference>
<dbReference type="InterPro" id="IPR051783">
    <property type="entry name" value="NAD(P)-dependent_oxidoreduct"/>
</dbReference>
<dbReference type="Pfam" id="PF01370">
    <property type="entry name" value="Epimerase"/>
    <property type="match status" value="1"/>
</dbReference>
<dbReference type="KEGG" id="cput:CONPUDRAFT_49506"/>
<evidence type="ECO:0000259" key="1">
    <source>
        <dbReference type="Pfam" id="PF01370"/>
    </source>
</evidence>
<dbReference type="SUPFAM" id="SSF51735">
    <property type="entry name" value="NAD(P)-binding Rossmann-fold domains"/>
    <property type="match status" value="1"/>
</dbReference>
<gene>
    <name evidence="2" type="ORF">CONPUDRAFT_49506</name>
</gene>
<accession>A0A5M3MX87</accession>
<dbReference type="AlphaFoldDB" id="A0A5M3MX87"/>